<dbReference type="PANTHER" id="PTHR33993">
    <property type="entry name" value="GLYOXALASE-RELATED"/>
    <property type="match status" value="1"/>
</dbReference>
<dbReference type="PROSITE" id="PS51819">
    <property type="entry name" value="VOC"/>
    <property type="match status" value="1"/>
</dbReference>
<evidence type="ECO:0000313" key="3">
    <source>
        <dbReference type="Proteomes" id="UP000190827"/>
    </source>
</evidence>
<feature type="domain" description="VOC" evidence="1">
    <location>
        <begin position="4"/>
        <end position="123"/>
    </location>
</feature>
<sequence>MFRGIANVNVVSDDVPAALDWYSKLLGQRPYFVRPVSGPAEYAEWRFGDDEDEFALMSSAYRPVLERPGGALVSLHVDDIQTAFERVRDLGADEFDAVTQRGEGWWSASVVDPFGNLLGLIQSPHWAGRHANAVSTSGS</sequence>
<dbReference type="InterPro" id="IPR052164">
    <property type="entry name" value="Anthracycline_SecMetBiosynth"/>
</dbReference>
<reference evidence="2 3" key="1">
    <citation type="submission" date="2017-02" db="EMBL/GenBank/DDBJ databases">
        <authorList>
            <person name="Varghese N."/>
            <person name="Submissions S."/>
        </authorList>
    </citation>
    <scope>NUCLEOTIDE SEQUENCE [LARGE SCALE GENOMIC DNA]</scope>
    <source>
        <strain evidence="2 3">VKM Ac-1787</strain>
    </source>
</reference>
<dbReference type="SUPFAM" id="SSF54593">
    <property type="entry name" value="Glyoxalase/Bleomycin resistance protein/Dihydroxybiphenyl dioxygenase"/>
    <property type="match status" value="1"/>
</dbReference>
<dbReference type="PANTHER" id="PTHR33993:SF14">
    <property type="entry name" value="GB|AAF24581.1"/>
    <property type="match status" value="1"/>
</dbReference>
<protein>
    <recommendedName>
        <fullName evidence="1">VOC domain-containing protein</fullName>
    </recommendedName>
</protein>
<comment type="caution">
    <text evidence="2">The sequence shown here is derived from an EMBL/GenBank/DDBJ whole genome shotgun (WGS) entry which is preliminary data.</text>
</comment>
<gene>
    <name evidence="2" type="ORF">SAMN06295973_0617</name>
</gene>
<accession>A0ABY1LH90</accession>
<dbReference type="RefSeq" id="WP_079704668.1">
    <property type="nucleotide sequence ID" value="NZ_FUZO01000001.1"/>
</dbReference>
<evidence type="ECO:0000313" key="2">
    <source>
        <dbReference type="EMBL" id="SKC40509.1"/>
    </source>
</evidence>
<dbReference type="InterPro" id="IPR004360">
    <property type="entry name" value="Glyas_Fos-R_dOase_dom"/>
</dbReference>
<dbReference type="Pfam" id="PF00903">
    <property type="entry name" value="Glyoxalase"/>
    <property type="match status" value="1"/>
</dbReference>
<proteinExistence type="predicted"/>
<dbReference type="Proteomes" id="UP000190827">
    <property type="component" value="Unassembled WGS sequence"/>
</dbReference>
<dbReference type="InterPro" id="IPR029068">
    <property type="entry name" value="Glyas_Bleomycin-R_OHBP_Dase"/>
</dbReference>
<name>A0ABY1LH90_9MICO</name>
<dbReference type="EMBL" id="FUZO01000001">
    <property type="protein sequence ID" value="SKC40509.1"/>
    <property type="molecule type" value="Genomic_DNA"/>
</dbReference>
<organism evidence="2 3">
    <name type="scientific">Plantibacter cousiniae</name>
    <name type="common">nom. nud.</name>
    <dbReference type="NCBI Taxonomy" id="199709"/>
    <lineage>
        <taxon>Bacteria</taxon>
        <taxon>Bacillati</taxon>
        <taxon>Actinomycetota</taxon>
        <taxon>Actinomycetes</taxon>
        <taxon>Micrococcales</taxon>
        <taxon>Microbacteriaceae</taxon>
        <taxon>Plantibacter</taxon>
    </lineage>
</organism>
<dbReference type="InterPro" id="IPR037523">
    <property type="entry name" value="VOC_core"/>
</dbReference>
<evidence type="ECO:0000259" key="1">
    <source>
        <dbReference type="PROSITE" id="PS51819"/>
    </source>
</evidence>
<keyword evidence="3" id="KW-1185">Reference proteome</keyword>
<dbReference type="Gene3D" id="3.10.180.10">
    <property type="entry name" value="2,3-Dihydroxybiphenyl 1,2-Dioxygenase, domain 1"/>
    <property type="match status" value="1"/>
</dbReference>